<dbReference type="GO" id="GO:0046872">
    <property type="term" value="F:metal ion binding"/>
    <property type="evidence" value="ECO:0007669"/>
    <property type="project" value="UniProtKB-KW"/>
</dbReference>
<dbReference type="Proteomes" id="UP001209074">
    <property type="component" value="Unassembled WGS sequence"/>
</dbReference>
<sequence length="571" mass="64642">MYTDNLNQQILIALLKEHGIKKIVASPGGTNPALVISMQSDSFFEMYSCVDERSAAYMACGLAEEANEPVMICCTGATASRNYMSALTEAFYRKLPILVLTCSKPNFNLGHLYPQVTNRNVYPADILTEGVHLQVIKDDNDKWDCEFKVNKAILALTHHGGGPSHINIECITQDCTTPTLPLVHPVFRINYSGDFPKIAEGRIGIFIGSHKKMNVTLQGAIEHFCEQYNGVVLCDHTSGYHGKYSVKYSLIGTQIHKSYKESDFDLIIHLGEMSGDYLTFEKIYANSVWRVSEDGEIRIRFRKLDYVFEMHEIDFFNHYITAKDINNVSCYNRISNVYKDLYSRIPELPLSHIYIAHFLAPKMPKKCTIHFAILNSLRSWNFFDLDSTINCNCNVGGFGIDGCTSSLIGASLVHPEKLYFLFIGDLAFFYDLNALGNRHIRNNVRIMLVNDGKGAEFMHFMSPKYAVDKSLFMSAGGHFANQSKELVKHYAQDLGFEYMQATNKDEFLQSYKKFIDPAISSKPILFEIIISTEGQSQAWEKLCNLAELSKIEEAEVNVKKGIKSFINVFKK</sequence>
<dbReference type="PIRSF" id="PIRSF004983">
    <property type="entry name" value="MenD"/>
    <property type="match status" value="1"/>
</dbReference>
<protein>
    <submittedName>
        <fullName evidence="7">Thiamine pyrophosphate-binding protein</fullName>
    </submittedName>
</protein>
<keyword evidence="5" id="KW-0464">Manganese</keyword>
<gene>
    <name evidence="7" type="ORF">ONT05_11835</name>
</gene>
<evidence type="ECO:0000256" key="5">
    <source>
        <dbReference type="ARBA" id="ARBA00023211"/>
    </source>
</evidence>
<proteinExistence type="predicted"/>
<dbReference type="PANTHER" id="PTHR42916">
    <property type="entry name" value="2-SUCCINYL-5-ENOLPYRUVYL-6-HYDROXY-3-CYCLOHEXENE-1-CARBOXYLATE SYNTHASE"/>
    <property type="match status" value="1"/>
</dbReference>
<dbReference type="InterPro" id="IPR012001">
    <property type="entry name" value="Thiamin_PyroP_enz_TPP-bd_dom"/>
</dbReference>
<organism evidence="7 8">
    <name type="scientific">Segatella copri</name>
    <dbReference type="NCBI Taxonomy" id="165179"/>
    <lineage>
        <taxon>Bacteria</taxon>
        <taxon>Pseudomonadati</taxon>
        <taxon>Bacteroidota</taxon>
        <taxon>Bacteroidia</taxon>
        <taxon>Bacteroidales</taxon>
        <taxon>Prevotellaceae</taxon>
        <taxon>Segatella</taxon>
    </lineage>
</organism>
<evidence type="ECO:0000256" key="4">
    <source>
        <dbReference type="ARBA" id="ARBA00023052"/>
    </source>
</evidence>
<reference evidence="7" key="1">
    <citation type="submission" date="2022-11" db="EMBL/GenBank/DDBJ databases">
        <title>Genomic repertoires linked with pathogenic potency of arthritogenic Prevotella copri isolated from the gut of rheumatoid arthritis patients.</title>
        <authorList>
            <person name="Nii T."/>
            <person name="Maeda Y."/>
            <person name="Motooka D."/>
            <person name="Naito M."/>
            <person name="Matsumoto Y."/>
            <person name="Ogawa T."/>
            <person name="Oguro-Igashira E."/>
            <person name="Kishikawa T."/>
            <person name="Yamashita M."/>
            <person name="Koizumi S."/>
            <person name="Kurakawa T."/>
            <person name="Okumura R."/>
            <person name="Kayama H."/>
            <person name="Murakami M."/>
            <person name="Sakaguchi T."/>
            <person name="Das B."/>
            <person name="Nakamura S."/>
            <person name="Okada Y."/>
            <person name="Kumanogoh A."/>
            <person name="Takeda K."/>
        </authorList>
    </citation>
    <scope>NUCLEOTIDE SEQUENCE</scope>
    <source>
        <strain evidence="7">N016-13</strain>
    </source>
</reference>
<evidence type="ECO:0000256" key="1">
    <source>
        <dbReference type="ARBA" id="ARBA00022679"/>
    </source>
</evidence>
<dbReference type="InterPro" id="IPR004433">
    <property type="entry name" value="MenaQ_synth_MenD"/>
</dbReference>
<keyword evidence="3" id="KW-0460">Magnesium</keyword>
<dbReference type="GO" id="GO:0030976">
    <property type="term" value="F:thiamine pyrophosphate binding"/>
    <property type="evidence" value="ECO:0007669"/>
    <property type="project" value="InterPro"/>
</dbReference>
<accession>A0AAW5TT30</accession>
<keyword evidence="1" id="KW-0808">Transferase</keyword>
<evidence type="ECO:0000259" key="6">
    <source>
        <dbReference type="Pfam" id="PF02776"/>
    </source>
</evidence>
<keyword evidence="2" id="KW-0479">Metal-binding</keyword>
<dbReference type="Gene3D" id="3.40.50.970">
    <property type="match status" value="2"/>
</dbReference>
<dbReference type="PANTHER" id="PTHR42916:SF1">
    <property type="entry name" value="PROTEIN PHYLLO, CHLOROPLASTIC"/>
    <property type="match status" value="1"/>
</dbReference>
<evidence type="ECO:0000313" key="8">
    <source>
        <dbReference type="Proteomes" id="UP001209074"/>
    </source>
</evidence>
<dbReference type="GO" id="GO:0009234">
    <property type="term" value="P:menaquinone biosynthetic process"/>
    <property type="evidence" value="ECO:0007669"/>
    <property type="project" value="InterPro"/>
</dbReference>
<name>A0AAW5TT30_9BACT</name>
<dbReference type="EMBL" id="JAPDUS010000024">
    <property type="protein sequence ID" value="MCW4094229.1"/>
    <property type="molecule type" value="Genomic_DNA"/>
</dbReference>
<evidence type="ECO:0000256" key="2">
    <source>
        <dbReference type="ARBA" id="ARBA00022723"/>
    </source>
</evidence>
<dbReference type="InterPro" id="IPR029061">
    <property type="entry name" value="THDP-binding"/>
</dbReference>
<dbReference type="CDD" id="cd07037">
    <property type="entry name" value="TPP_PYR_MenD"/>
    <property type="match status" value="1"/>
</dbReference>
<dbReference type="GO" id="GO:0070204">
    <property type="term" value="F:2-succinyl-5-enolpyruvyl-6-hydroxy-3-cyclohexene-1-carboxylic-acid synthase activity"/>
    <property type="evidence" value="ECO:0007669"/>
    <property type="project" value="InterPro"/>
</dbReference>
<feature type="domain" description="Thiamine pyrophosphate enzyme N-terminal TPP-binding" evidence="6">
    <location>
        <begin position="9"/>
        <end position="115"/>
    </location>
</feature>
<keyword evidence="4" id="KW-0786">Thiamine pyrophosphate</keyword>
<dbReference type="SUPFAM" id="SSF52518">
    <property type="entry name" value="Thiamin diphosphate-binding fold (THDP-binding)"/>
    <property type="match status" value="2"/>
</dbReference>
<comment type="caution">
    <text evidence="7">The sequence shown here is derived from an EMBL/GenBank/DDBJ whole genome shotgun (WGS) entry which is preliminary data.</text>
</comment>
<dbReference type="AlphaFoldDB" id="A0AAW5TT30"/>
<dbReference type="Pfam" id="PF02776">
    <property type="entry name" value="TPP_enzyme_N"/>
    <property type="match status" value="1"/>
</dbReference>
<evidence type="ECO:0000256" key="3">
    <source>
        <dbReference type="ARBA" id="ARBA00022842"/>
    </source>
</evidence>
<dbReference type="RefSeq" id="WP_264959951.1">
    <property type="nucleotide sequence ID" value="NZ_JAPDUQ010000003.1"/>
</dbReference>
<evidence type="ECO:0000313" key="7">
    <source>
        <dbReference type="EMBL" id="MCW4094229.1"/>
    </source>
</evidence>